<dbReference type="EMBL" id="LC738876">
    <property type="protein sequence ID" value="BDT62544.1"/>
    <property type="molecule type" value="Genomic_DNA"/>
</dbReference>
<reference evidence="1" key="1">
    <citation type="submission" date="2022-10" db="EMBL/GenBank/DDBJ databases">
        <title>Genome sequences of endogenous nimaviruses in decapod crustaceans.</title>
        <authorList>
            <person name="Kawato S."/>
            <person name="Nozaki R."/>
            <person name="Kondo H."/>
            <person name="Hirono I."/>
        </authorList>
    </citation>
    <scope>NUCLEOTIDE SEQUENCE</scope>
    <source>
        <strain evidence="1">Mikawa-1</strain>
    </source>
</reference>
<name>A0A9C7BW53_9VIRU</name>
<proteinExistence type="predicted"/>
<evidence type="ECO:0000313" key="1">
    <source>
        <dbReference type="EMBL" id="BDT62544.1"/>
    </source>
</evidence>
<accession>A0A9C7BW53</accession>
<protein>
    <submittedName>
        <fullName evidence="1">Wsv192-like protein</fullName>
    </submittedName>
</protein>
<organism evidence="1">
    <name type="scientific">Metapenaeus ensis majanivirus</name>
    <dbReference type="NCBI Taxonomy" id="2984279"/>
    <lineage>
        <taxon>Viruses</taxon>
        <taxon>Viruses incertae sedis</taxon>
        <taxon>Naldaviricetes</taxon>
        <taxon>Nimaviridae</taxon>
    </lineage>
</organism>
<sequence>MSNVRMDILIETQQLKERKTFLEREWASKVNWYNLIHFLFPNLSCVKNKLLNLSRARIMRISQFLVHYEYFKPVLSNIEFKFNSDMLPLGCKENIFMRLKIGLDIIAHATKCWNWACLQRGWISETIENPTPDWVIQLAQQCFQECNIKCEDIEKDCSYIKSPCLLAYRNVVPLIKKDIQFIQDDRLSSFEFWVELSLNSLVDALRMKKIITENEKDLSNLETLINVKTPDTFEKLLCLMKIKCEKMNKAFVSKKGDTVDISRWSKKNNGINGKRCIEIKTNSLIEIQNVTLDGKEFSLYMVESQNEVRKQNVEFVEIKKCKSKIYVKAPCISPLYQRCIKPVSLIIRPKP</sequence>